<gene>
    <name evidence="5" type="ORF">XAT740_LOCUS60660</name>
</gene>
<dbReference type="PANTHER" id="PTHR45527">
    <property type="entry name" value="NONRIBOSOMAL PEPTIDE SYNTHETASE"/>
    <property type="match status" value="1"/>
</dbReference>
<dbReference type="Gene3D" id="3.40.50.12780">
    <property type="entry name" value="N-terminal domain of ligase-like"/>
    <property type="match status" value="1"/>
</dbReference>
<dbReference type="InterPro" id="IPR042099">
    <property type="entry name" value="ANL_N_sf"/>
</dbReference>
<dbReference type="InterPro" id="IPR000873">
    <property type="entry name" value="AMP-dep_synth/lig_dom"/>
</dbReference>
<sequence length="482" mass="54604">MSGASMFWRDVLHGCQLDRLLPLPYDRHRLTNEHRTGRTALISFDLDENISHDLFTCASYNGISLRQLTLALYYIFLFKVTDGERDLCVGMNINNRYRSELKTIIGLFDNIIPLRCHFNPNLSFQQHLQKISDMERSSMEFSYLPLDRIFDQHPGSSSSFLSVCFDFGSNQNGISQNDLMVGVTSLRPLFGLNNESEYKISNQFDFTISIKHDIITDQLSCAIYTSVDLFSKASMETMANRFLHMVQSACDITNSLATRAINELSTALPTEQLLMQSVNNTATQTSFPTCLHHDFVQRVTEYPQKLAVELDEQSLTYSELLHYGQLLSLHLMNEYGVTRGETICQCIERSISTVVGLVAVEFVGGIYCPLSPRDPRQRLQALLQQTNSRIVLVHHSTKQKFNDDIISPDIDLIFTQTHSSDETHVGRLSNVIVSPNHVAYIVFTSGSTGIPKAVCFSATYCLRPFSFVHFRHKYDTGTLVVV</sequence>
<protein>
    <submittedName>
        <fullName evidence="5">Uncharacterized protein</fullName>
    </submittedName>
</protein>
<organism evidence="5 6">
    <name type="scientific">Adineta ricciae</name>
    <name type="common">Rotifer</name>
    <dbReference type="NCBI Taxonomy" id="249248"/>
    <lineage>
        <taxon>Eukaryota</taxon>
        <taxon>Metazoa</taxon>
        <taxon>Spiralia</taxon>
        <taxon>Gnathifera</taxon>
        <taxon>Rotifera</taxon>
        <taxon>Eurotatoria</taxon>
        <taxon>Bdelloidea</taxon>
        <taxon>Adinetida</taxon>
        <taxon>Adinetidae</taxon>
        <taxon>Adineta</taxon>
    </lineage>
</organism>
<feature type="domain" description="AMP-dependent synthetase/ligase" evidence="3">
    <location>
        <begin position="297"/>
        <end position="465"/>
    </location>
</feature>
<dbReference type="EMBL" id="CAJNOR010015187">
    <property type="protein sequence ID" value="CAF1681529.1"/>
    <property type="molecule type" value="Genomic_DNA"/>
</dbReference>
<dbReference type="GO" id="GO:0009239">
    <property type="term" value="P:enterobactin biosynthetic process"/>
    <property type="evidence" value="ECO:0007669"/>
    <property type="project" value="TreeGrafter"/>
</dbReference>
<evidence type="ECO:0000313" key="6">
    <source>
        <dbReference type="Proteomes" id="UP000663828"/>
    </source>
</evidence>
<evidence type="ECO:0000313" key="5">
    <source>
        <dbReference type="EMBL" id="CAF1681529.1"/>
    </source>
</evidence>
<dbReference type="InterPro" id="IPR001242">
    <property type="entry name" value="Condensation_dom"/>
</dbReference>
<dbReference type="GO" id="GO:0031177">
    <property type="term" value="F:phosphopantetheine binding"/>
    <property type="evidence" value="ECO:0007669"/>
    <property type="project" value="TreeGrafter"/>
</dbReference>
<accession>A0A816GYC0</accession>
<feature type="domain" description="Condensation" evidence="4">
    <location>
        <begin position="6"/>
        <end position="254"/>
    </location>
</feature>
<evidence type="ECO:0000259" key="3">
    <source>
        <dbReference type="Pfam" id="PF00501"/>
    </source>
</evidence>
<dbReference type="GO" id="GO:0047527">
    <property type="term" value="F:2,3-dihydroxybenzoate-serine ligase activity"/>
    <property type="evidence" value="ECO:0007669"/>
    <property type="project" value="TreeGrafter"/>
</dbReference>
<keyword evidence="2" id="KW-0597">Phosphoprotein</keyword>
<comment type="caution">
    <text evidence="5">The sequence shown here is derived from an EMBL/GenBank/DDBJ whole genome shotgun (WGS) entry which is preliminary data.</text>
</comment>
<dbReference type="Proteomes" id="UP000663828">
    <property type="component" value="Unassembled WGS sequence"/>
</dbReference>
<dbReference type="PANTHER" id="PTHR45527:SF1">
    <property type="entry name" value="FATTY ACID SYNTHASE"/>
    <property type="match status" value="1"/>
</dbReference>
<dbReference type="SUPFAM" id="SSF52777">
    <property type="entry name" value="CoA-dependent acyltransferases"/>
    <property type="match status" value="1"/>
</dbReference>
<dbReference type="SUPFAM" id="SSF56801">
    <property type="entry name" value="Acetyl-CoA synthetase-like"/>
    <property type="match status" value="1"/>
</dbReference>
<evidence type="ECO:0000256" key="2">
    <source>
        <dbReference type="ARBA" id="ARBA00022553"/>
    </source>
</evidence>
<dbReference type="GO" id="GO:0043041">
    <property type="term" value="P:amino acid activation for nonribosomal peptide biosynthetic process"/>
    <property type="evidence" value="ECO:0007669"/>
    <property type="project" value="TreeGrafter"/>
</dbReference>
<proteinExistence type="predicted"/>
<dbReference type="Pfam" id="PF00668">
    <property type="entry name" value="Condensation"/>
    <property type="match status" value="1"/>
</dbReference>
<name>A0A816GYC0_ADIRI</name>
<dbReference type="Pfam" id="PF00501">
    <property type="entry name" value="AMP-binding"/>
    <property type="match status" value="1"/>
</dbReference>
<dbReference type="GO" id="GO:0005829">
    <property type="term" value="C:cytosol"/>
    <property type="evidence" value="ECO:0007669"/>
    <property type="project" value="TreeGrafter"/>
</dbReference>
<dbReference type="Gene3D" id="3.30.559.30">
    <property type="entry name" value="Nonribosomal peptide synthetase, condensation domain"/>
    <property type="match status" value="1"/>
</dbReference>
<dbReference type="PROSITE" id="PS00455">
    <property type="entry name" value="AMP_BINDING"/>
    <property type="match status" value="1"/>
</dbReference>
<evidence type="ECO:0000256" key="1">
    <source>
        <dbReference type="ARBA" id="ARBA00022450"/>
    </source>
</evidence>
<dbReference type="AlphaFoldDB" id="A0A816GYC0"/>
<evidence type="ECO:0000259" key="4">
    <source>
        <dbReference type="Pfam" id="PF00668"/>
    </source>
</evidence>
<reference evidence="5" key="1">
    <citation type="submission" date="2021-02" db="EMBL/GenBank/DDBJ databases">
        <authorList>
            <person name="Nowell W R."/>
        </authorList>
    </citation>
    <scope>NUCLEOTIDE SEQUENCE</scope>
</reference>
<dbReference type="InterPro" id="IPR020845">
    <property type="entry name" value="AMP-binding_CS"/>
</dbReference>
<keyword evidence="1" id="KW-0596">Phosphopantetheine</keyword>
<dbReference type="GO" id="GO:0009366">
    <property type="term" value="C:enterobactin synthetase complex"/>
    <property type="evidence" value="ECO:0007669"/>
    <property type="project" value="TreeGrafter"/>
</dbReference>
<keyword evidence="6" id="KW-1185">Reference proteome</keyword>